<keyword evidence="1" id="KW-0540">Nuclease</keyword>
<dbReference type="GO" id="GO:0006139">
    <property type="term" value="P:nucleobase-containing compound metabolic process"/>
    <property type="evidence" value="ECO:0007669"/>
    <property type="project" value="InterPro"/>
</dbReference>
<name>A0A8X8YJK7_SALSN</name>
<evidence type="ECO:0000259" key="3">
    <source>
        <dbReference type="Pfam" id="PF01612"/>
    </source>
</evidence>
<dbReference type="Proteomes" id="UP000298416">
    <property type="component" value="Unassembled WGS sequence"/>
</dbReference>
<organism evidence="4">
    <name type="scientific">Salvia splendens</name>
    <name type="common">Scarlet sage</name>
    <dbReference type="NCBI Taxonomy" id="180675"/>
    <lineage>
        <taxon>Eukaryota</taxon>
        <taxon>Viridiplantae</taxon>
        <taxon>Streptophyta</taxon>
        <taxon>Embryophyta</taxon>
        <taxon>Tracheophyta</taxon>
        <taxon>Spermatophyta</taxon>
        <taxon>Magnoliopsida</taxon>
        <taxon>eudicotyledons</taxon>
        <taxon>Gunneridae</taxon>
        <taxon>Pentapetalae</taxon>
        <taxon>asterids</taxon>
        <taxon>lamiids</taxon>
        <taxon>Lamiales</taxon>
        <taxon>Lamiaceae</taxon>
        <taxon>Nepetoideae</taxon>
        <taxon>Mentheae</taxon>
        <taxon>Salviinae</taxon>
        <taxon>Salvia</taxon>
        <taxon>Salvia subgen. Calosphace</taxon>
        <taxon>core Calosphace</taxon>
    </lineage>
</organism>
<comment type="caution">
    <text evidence="4">The sequence shown here is derived from an EMBL/GenBank/DDBJ whole genome shotgun (WGS) entry which is preliminary data.</text>
</comment>
<dbReference type="EMBL" id="PNBA02000002">
    <property type="protein sequence ID" value="KAG6434115.1"/>
    <property type="molecule type" value="Genomic_DNA"/>
</dbReference>
<protein>
    <recommendedName>
        <fullName evidence="3">3'-5' exonuclease domain-containing protein</fullName>
    </recommendedName>
</protein>
<dbReference type="InterPro" id="IPR002562">
    <property type="entry name" value="3'-5'_exonuclease_dom"/>
</dbReference>
<dbReference type="InterPro" id="IPR036397">
    <property type="entry name" value="RNaseH_sf"/>
</dbReference>
<evidence type="ECO:0000256" key="2">
    <source>
        <dbReference type="ARBA" id="ARBA00022801"/>
    </source>
</evidence>
<reference evidence="4" key="2">
    <citation type="submission" date="2020-08" db="EMBL/GenBank/DDBJ databases">
        <title>Plant Genome Project.</title>
        <authorList>
            <person name="Zhang R.-G."/>
        </authorList>
    </citation>
    <scope>NUCLEOTIDE SEQUENCE</scope>
    <source>
        <strain evidence="4">Huo1</strain>
        <tissue evidence="4">Leaf</tissue>
    </source>
</reference>
<gene>
    <name evidence="4" type="ORF">SASPL_105737</name>
</gene>
<reference evidence="4" key="1">
    <citation type="submission" date="2018-01" db="EMBL/GenBank/DDBJ databases">
        <authorList>
            <person name="Mao J.F."/>
        </authorList>
    </citation>
    <scope>NUCLEOTIDE SEQUENCE</scope>
    <source>
        <strain evidence="4">Huo1</strain>
        <tissue evidence="4">Leaf</tissue>
    </source>
</reference>
<dbReference type="SUPFAM" id="SSF53098">
    <property type="entry name" value="Ribonuclease H-like"/>
    <property type="match status" value="1"/>
</dbReference>
<evidence type="ECO:0000256" key="1">
    <source>
        <dbReference type="ARBA" id="ARBA00022722"/>
    </source>
</evidence>
<sequence>MKHRFVKCALELHTEKGVGTGLKAMDGGGVDQGRGGSRRRCEEVEELDCLKSKDIRAASKARWPGLKDLAKGLCGLNMLKPKHVCMSNWEARVLSEAQVEYACIDAFASYKIGLKLTFEV</sequence>
<dbReference type="GO" id="GO:0005737">
    <property type="term" value="C:cytoplasm"/>
    <property type="evidence" value="ECO:0007669"/>
    <property type="project" value="TreeGrafter"/>
</dbReference>
<dbReference type="PANTHER" id="PTHR13620">
    <property type="entry name" value="3-5 EXONUCLEASE"/>
    <property type="match status" value="1"/>
</dbReference>
<dbReference type="AlphaFoldDB" id="A0A8X8YJK7"/>
<proteinExistence type="predicted"/>
<dbReference type="InterPro" id="IPR051132">
    <property type="entry name" value="3-5_Exonuclease_domain"/>
</dbReference>
<dbReference type="GO" id="GO:0005634">
    <property type="term" value="C:nucleus"/>
    <property type="evidence" value="ECO:0007669"/>
    <property type="project" value="TreeGrafter"/>
</dbReference>
<dbReference type="Pfam" id="PF01612">
    <property type="entry name" value="DNA_pol_A_exo1"/>
    <property type="match status" value="1"/>
</dbReference>
<keyword evidence="2" id="KW-0378">Hydrolase</keyword>
<dbReference type="GO" id="GO:0003676">
    <property type="term" value="F:nucleic acid binding"/>
    <property type="evidence" value="ECO:0007669"/>
    <property type="project" value="InterPro"/>
</dbReference>
<dbReference type="GO" id="GO:0008408">
    <property type="term" value="F:3'-5' exonuclease activity"/>
    <property type="evidence" value="ECO:0007669"/>
    <property type="project" value="InterPro"/>
</dbReference>
<dbReference type="InterPro" id="IPR012337">
    <property type="entry name" value="RNaseH-like_sf"/>
</dbReference>
<evidence type="ECO:0000313" key="5">
    <source>
        <dbReference type="Proteomes" id="UP000298416"/>
    </source>
</evidence>
<feature type="domain" description="3'-5' exonuclease" evidence="3">
    <location>
        <begin position="59"/>
        <end position="117"/>
    </location>
</feature>
<accession>A0A8X8YJK7</accession>
<evidence type="ECO:0000313" key="4">
    <source>
        <dbReference type="EMBL" id="KAG6434115.1"/>
    </source>
</evidence>
<dbReference type="Gene3D" id="3.30.420.10">
    <property type="entry name" value="Ribonuclease H-like superfamily/Ribonuclease H"/>
    <property type="match status" value="1"/>
</dbReference>
<dbReference type="PANTHER" id="PTHR13620:SF121">
    <property type="entry name" value="EMB|CAB82946.1-RELATED"/>
    <property type="match status" value="1"/>
</dbReference>
<keyword evidence="5" id="KW-1185">Reference proteome</keyword>